<comment type="caution">
    <text evidence="2">The sequence shown here is derived from an EMBL/GenBank/DDBJ whole genome shotgun (WGS) entry which is preliminary data.</text>
</comment>
<name>A0ABV8SX59_9GAMM</name>
<dbReference type="SUPFAM" id="SSF51430">
    <property type="entry name" value="NAD(P)-linked oxidoreductase"/>
    <property type="match status" value="1"/>
</dbReference>
<dbReference type="InterPro" id="IPR023210">
    <property type="entry name" value="NADP_OxRdtase_dom"/>
</dbReference>
<reference evidence="3" key="1">
    <citation type="journal article" date="2019" name="Int. J. Syst. Evol. Microbiol.">
        <title>The Global Catalogue of Microorganisms (GCM) 10K type strain sequencing project: providing services to taxonomists for standard genome sequencing and annotation.</title>
        <authorList>
            <consortium name="The Broad Institute Genomics Platform"/>
            <consortium name="The Broad Institute Genome Sequencing Center for Infectious Disease"/>
            <person name="Wu L."/>
            <person name="Ma J."/>
        </authorList>
    </citation>
    <scope>NUCLEOTIDE SEQUENCE [LARGE SCALE GENOMIC DNA]</scope>
    <source>
        <strain evidence="3">CGMCC 1.10759</strain>
    </source>
</reference>
<dbReference type="Gene3D" id="3.20.20.100">
    <property type="entry name" value="NADP-dependent oxidoreductase domain"/>
    <property type="match status" value="1"/>
</dbReference>
<protein>
    <submittedName>
        <fullName evidence="2">Aldo/keto reductase</fullName>
    </submittedName>
</protein>
<dbReference type="InterPro" id="IPR020471">
    <property type="entry name" value="AKR"/>
</dbReference>
<accession>A0ABV8SX59</accession>
<dbReference type="Proteomes" id="UP001595904">
    <property type="component" value="Unassembled WGS sequence"/>
</dbReference>
<dbReference type="RefSeq" id="WP_380599962.1">
    <property type="nucleotide sequence ID" value="NZ_JBHSDU010000003.1"/>
</dbReference>
<evidence type="ECO:0000313" key="3">
    <source>
        <dbReference type="Proteomes" id="UP001595904"/>
    </source>
</evidence>
<gene>
    <name evidence="2" type="ORF">ACFPN2_20725</name>
</gene>
<feature type="domain" description="NADP-dependent oxidoreductase" evidence="1">
    <location>
        <begin position="12"/>
        <end position="326"/>
    </location>
</feature>
<proteinExistence type="predicted"/>
<dbReference type="PANTHER" id="PTHR42686">
    <property type="entry name" value="GH17980P-RELATED"/>
    <property type="match status" value="1"/>
</dbReference>
<organism evidence="2 3">
    <name type="scientific">Steroidobacter flavus</name>
    <dbReference type="NCBI Taxonomy" id="1842136"/>
    <lineage>
        <taxon>Bacteria</taxon>
        <taxon>Pseudomonadati</taxon>
        <taxon>Pseudomonadota</taxon>
        <taxon>Gammaproteobacteria</taxon>
        <taxon>Steroidobacterales</taxon>
        <taxon>Steroidobacteraceae</taxon>
        <taxon>Steroidobacter</taxon>
    </lineage>
</organism>
<evidence type="ECO:0000313" key="2">
    <source>
        <dbReference type="EMBL" id="MFC4311538.1"/>
    </source>
</evidence>
<sequence length="341" mass="37661">MPARVQDRISLLGFGSAAIGNLYRPVTDELAFATVQTALTEGVLYIDTAPHYGFGLSEKRLGAALAELDPRRRVVISTKVGRRLDPRPDADLSQVRQGFVSPEPFESVFDYSYDAVMRSYEESRARLRRDIDVLYVHDLGRYAHGDKHPKLFAEFMEGGYRALRKLRDGGAVKAIGLGVNEWQVCEEALAHGDFDIMLLAGRYTLLEQRALETFLPLCKQRKVSIVVGGPYNSGILAHDGRNGTRRTGPLMYEYQPAPPDIVARVSAIEAVCARHDVPLAAAALQFPLAHPQVISVIPGMGNPDEVHRAKEWLTLPIPGAFWAELRAQGLVRPDAPLPVTE</sequence>
<keyword evidence="3" id="KW-1185">Reference proteome</keyword>
<dbReference type="Pfam" id="PF00248">
    <property type="entry name" value="Aldo_ket_red"/>
    <property type="match status" value="1"/>
</dbReference>
<dbReference type="PANTHER" id="PTHR42686:SF1">
    <property type="entry name" value="GH17980P-RELATED"/>
    <property type="match status" value="1"/>
</dbReference>
<dbReference type="EMBL" id="JBHSDU010000003">
    <property type="protein sequence ID" value="MFC4311538.1"/>
    <property type="molecule type" value="Genomic_DNA"/>
</dbReference>
<dbReference type="InterPro" id="IPR036812">
    <property type="entry name" value="NAD(P)_OxRdtase_dom_sf"/>
</dbReference>
<evidence type="ECO:0000259" key="1">
    <source>
        <dbReference type="Pfam" id="PF00248"/>
    </source>
</evidence>